<organism evidence="1 2">
    <name type="scientific">Pilibacter termitis</name>
    <dbReference type="NCBI Taxonomy" id="263852"/>
    <lineage>
        <taxon>Bacteria</taxon>
        <taxon>Bacillati</taxon>
        <taxon>Bacillota</taxon>
        <taxon>Bacilli</taxon>
        <taxon>Lactobacillales</taxon>
        <taxon>Enterococcaceae</taxon>
        <taxon>Pilibacter</taxon>
    </lineage>
</organism>
<reference evidence="1 2" key="1">
    <citation type="submission" date="2017-02" db="EMBL/GenBank/DDBJ databases">
        <authorList>
            <person name="Peterson S.W."/>
        </authorList>
    </citation>
    <scope>NUCLEOTIDE SEQUENCE [LARGE SCALE GENOMIC DNA]</scope>
    <source>
        <strain evidence="1 2">ATCC BAA-1030</strain>
    </source>
</reference>
<evidence type="ECO:0000313" key="1">
    <source>
        <dbReference type="EMBL" id="SJZ93618.1"/>
    </source>
</evidence>
<proteinExistence type="predicted"/>
<accession>A0A1T4PRS6</accession>
<sequence>MELIISELALQIATEAHQGQEDKAGVDYIEHPKTVASFVSTDEEKATAYLHDVLEDTAITAEELLNKGIPENVVKAVELLTKKKGQPYFEYLEDVKSNSISRIVKLADLRHNSDLSRLKKITETDYKRIEKYKKAIDFLSI</sequence>
<gene>
    <name evidence="1" type="ORF">SAMN02745116_01883</name>
</gene>
<protein>
    <submittedName>
        <fullName evidence="1">HD domain-containing protein</fullName>
    </submittedName>
</protein>
<dbReference type="Gene3D" id="1.10.3210.10">
    <property type="entry name" value="Hypothetical protein af1432"/>
    <property type="match status" value="1"/>
</dbReference>
<evidence type="ECO:0000313" key="2">
    <source>
        <dbReference type="Proteomes" id="UP000190328"/>
    </source>
</evidence>
<dbReference type="Proteomes" id="UP000190328">
    <property type="component" value="Unassembled WGS sequence"/>
</dbReference>
<dbReference type="EMBL" id="FUXI01000022">
    <property type="protein sequence ID" value="SJZ93618.1"/>
    <property type="molecule type" value="Genomic_DNA"/>
</dbReference>
<dbReference type="RefSeq" id="WP_078807806.1">
    <property type="nucleotide sequence ID" value="NZ_FUXI01000022.1"/>
</dbReference>
<dbReference type="SUPFAM" id="SSF109604">
    <property type="entry name" value="HD-domain/PDEase-like"/>
    <property type="match status" value="1"/>
</dbReference>
<name>A0A1T4PRS6_9ENTE</name>
<dbReference type="Pfam" id="PF13328">
    <property type="entry name" value="HD_4"/>
    <property type="match status" value="1"/>
</dbReference>
<dbReference type="STRING" id="263852.SAMN02745116_01883"/>
<dbReference type="AlphaFoldDB" id="A0A1T4PRS6"/>
<keyword evidence="2" id="KW-1185">Reference proteome</keyword>